<dbReference type="InterPro" id="IPR050490">
    <property type="entry name" value="Bact_solute-bd_prot1"/>
</dbReference>
<dbReference type="RefSeq" id="WP_379285626.1">
    <property type="nucleotide sequence ID" value="NZ_JBHTIU010000003.1"/>
</dbReference>
<dbReference type="SUPFAM" id="SSF53850">
    <property type="entry name" value="Periplasmic binding protein-like II"/>
    <property type="match status" value="1"/>
</dbReference>
<sequence>MAYTNKGNRSRFTAVMLIGAMLTGLFAAPHSGLAALAPSAAKTAVISGDESSLESGPFYYEIRQEWQEQGWAEGKEGAYVPANRLAASSEQAEVRIGAYKGENDVLVWKNVKGWIEYEVEAEQDGLYELALDYYPLPEEDGGNRQAVILSVRINGEHPFREARSIQFERQFRDLEPKFDKEDNQLRSLVEELGEWRNQPFRDSEGAYSQPLLWPLKKGTNRIRLEAVRQPLAIKALYVNPPQSIRDYAEVRSEYPEESSEEARLIEVEAEHFYSKNSTSIQVQYDRDPLTTPYSIYKVRFNTIGGGSWYRSRQAVTWELDVPEDGRYKLAMRVKQNFHKNLSVFRSISIDGEIPFQEMKHYGFPYATSWQGVTLADKEGEPYEFYLTKGTHTLSMEVNYEPFIPLLVVIDGMASEWRDISLDLRTATGNRVDEFRVWDVEKELPGLVDRLKKLHEQYNWLAEQMIAINGMTDTVSQSFESSAKDIEDLLKNPNEIPYRQINIGTMQEKLETQRTALLEAPLQVDRIYAASVQAEFPKLTAGFFQKLWGAIVSLFASFTDSNKLNEQKDEELNVWMLWGRDYVDELQQLADERFTPEHGIKVNVNLIQSKDLLILAKAGGILPDIALGIPGDMPFEMALRNAALDLSELPGAGPFLDKFHPGAMLPYYYNGGYYGVPETINFKVMFYRKDILERLKLKVPDTWEEVYDMVPTLLQNQANFYVDPNDFSYIFYQNGVEMYTPDGLNTGLDTPEAFDSFKQWTDLFNVHGMERQVQSFYNQFRKGFMPIGIADFNQYMQLLVAAPELLNVWGIAPVPGTKQPDGSIVRWSGGTSLQTTSAMLFRDTPKEKQELAWKFLQWYMSDDIQTEYGLNLEQYRGEAFRWNSANINAFVHMPWRPEDLQVILEQWRWLKDIPNVPGGYMTTRELSFAWNRATIDDENPRISLEKAVKQIKRELIRKQQEFRLVDEQENVLRTLELPQVTEPWKGVDPFVE</sequence>
<dbReference type="PANTHER" id="PTHR43649:SF27">
    <property type="entry name" value="EXTRACELLULAR SOLUTE-BINDING PROTEIN FAMILY 1"/>
    <property type="match status" value="1"/>
</dbReference>
<feature type="chain" id="PRO_5046086579" evidence="1">
    <location>
        <begin position="28"/>
        <end position="991"/>
    </location>
</feature>
<dbReference type="Gene3D" id="2.60.120.260">
    <property type="entry name" value="Galactose-binding domain-like"/>
    <property type="match status" value="2"/>
</dbReference>
<organism evidence="2 3">
    <name type="scientific">Paenibacillus residui</name>
    <dbReference type="NCBI Taxonomy" id="629724"/>
    <lineage>
        <taxon>Bacteria</taxon>
        <taxon>Bacillati</taxon>
        <taxon>Bacillota</taxon>
        <taxon>Bacilli</taxon>
        <taxon>Bacillales</taxon>
        <taxon>Paenibacillaceae</taxon>
        <taxon>Paenibacillus</taxon>
    </lineage>
</organism>
<feature type="signal peptide" evidence="1">
    <location>
        <begin position="1"/>
        <end position="27"/>
    </location>
</feature>
<protein>
    <submittedName>
        <fullName evidence="2">Extracellular solute-binding protein</fullName>
    </submittedName>
</protein>
<keyword evidence="3" id="KW-1185">Reference proteome</keyword>
<comment type="caution">
    <text evidence="2">The sequence shown here is derived from an EMBL/GenBank/DDBJ whole genome shotgun (WGS) entry which is preliminary data.</text>
</comment>
<dbReference type="InterPro" id="IPR006059">
    <property type="entry name" value="SBP"/>
</dbReference>
<dbReference type="Pfam" id="PF01547">
    <property type="entry name" value="SBP_bac_1"/>
    <property type="match status" value="1"/>
</dbReference>
<evidence type="ECO:0000313" key="3">
    <source>
        <dbReference type="Proteomes" id="UP001597120"/>
    </source>
</evidence>
<keyword evidence="1" id="KW-0732">Signal</keyword>
<gene>
    <name evidence="2" type="ORF">ACFQ03_01585</name>
</gene>
<proteinExistence type="predicted"/>
<evidence type="ECO:0000256" key="1">
    <source>
        <dbReference type="SAM" id="SignalP"/>
    </source>
</evidence>
<name>A0ABW3D363_9BACL</name>
<reference evidence="3" key="1">
    <citation type="journal article" date="2019" name="Int. J. Syst. Evol. Microbiol.">
        <title>The Global Catalogue of Microorganisms (GCM) 10K type strain sequencing project: providing services to taxonomists for standard genome sequencing and annotation.</title>
        <authorList>
            <consortium name="The Broad Institute Genomics Platform"/>
            <consortium name="The Broad Institute Genome Sequencing Center for Infectious Disease"/>
            <person name="Wu L."/>
            <person name="Ma J."/>
        </authorList>
    </citation>
    <scope>NUCLEOTIDE SEQUENCE [LARGE SCALE GENOMIC DNA]</scope>
    <source>
        <strain evidence="3">CCUG 57263</strain>
    </source>
</reference>
<accession>A0ABW3D363</accession>
<dbReference type="EMBL" id="JBHTIU010000003">
    <property type="protein sequence ID" value="MFD0867840.1"/>
    <property type="molecule type" value="Genomic_DNA"/>
</dbReference>
<dbReference type="Proteomes" id="UP001597120">
    <property type="component" value="Unassembled WGS sequence"/>
</dbReference>
<dbReference type="PANTHER" id="PTHR43649">
    <property type="entry name" value="ARABINOSE-BINDING PROTEIN-RELATED"/>
    <property type="match status" value="1"/>
</dbReference>
<dbReference type="Gene3D" id="3.40.190.10">
    <property type="entry name" value="Periplasmic binding protein-like II"/>
    <property type="match status" value="1"/>
</dbReference>
<evidence type="ECO:0000313" key="2">
    <source>
        <dbReference type="EMBL" id="MFD0867840.1"/>
    </source>
</evidence>